<dbReference type="GO" id="GO:0006310">
    <property type="term" value="P:DNA recombination"/>
    <property type="evidence" value="ECO:0007669"/>
    <property type="project" value="UniProtKB-KW"/>
</dbReference>
<dbReference type="InterPro" id="IPR004107">
    <property type="entry name" value="Integrase_SAM-like_N"/>
</dbReference>
<evidence type="ECO:0000256" key="4">
    <source>
        <dbReference type="ARBA" id="ARBA00022908"/>
    </source>
</evidence>
<dbReference type="PROSITE" id="PS51900">
    <property type="entry name" value="CB"/>
    <property type="match status" value="1"/>
</dbReference>
<evidence type="ECO:0000256" key="9">
    <source>
        <dbReference type="PROSITE-ProRule" id="PRU01248"/>
    </source>
</evidence>
<keyword evidence="5 9" id="KW-0238">DNA-binding</keyword>
<dbReference type="FunFam" id="1.10.443.10:FF:000007">
    <property type="entry name" value="Tyrosine recombinase XerC"/>
    <property type="match status" value="1"/>
</dbReference>
<evidence type="ECO:0000256" key="3">
    <source>
        <dbReference type="ARBA" id="ARBA00022490"/>
    </source>
</evidence>
<evidence type="ECO:0000256" key="6">
    <source>
        <dbReference type="ARBA" id="ARBA00023172"/>
    </source>
</evidence>
<evidence type="ECO:0000256" key="2">
    <source>
        <dbReference type="ARBA" id="ARBA00008857"/>
    </source>
</evidence>
<evidence type="ECO:0000313" key="12">
    <source>
        <dbReference type="EMBL" id="STO57732.1"/>
    </source>
</evidence>
<dbReference type="InterPro" id="IPR011946">
    <property type="entry name" value="Integrase_integron-type"/>
</dbReference>
<accession>A0A377HPU6</accession>
<dbReference type="Pfam" id="PF00589">
    <property type="entry name" value="Phage_integrase"/>
    <property type="match status" value="1"/>
</dbReference>
<name>A0A377HPU6_GRIHO</name>
<protein>
    <submittedName>
        <fullName evidence="12">Tyrosine recombinase XerD</fullName>
    </submittedName>
</protein>
<dbReference type="InterPro" id="IPR002104">
    <property type="entry name" value="Integrase_catalytic"/>
</dbReference>
<dbReference type="InterPro" id="IPR050090">
    <property type="entry name" value="Tyrosine_recombinase_XerCD"/>
</dbReference>
<comment type="subcellular location">
    <subcellularLocation>
        <location evidence="1">Cytoplasm</location>
    </subcellularLocation>
</comment>
<organism evidence="12 13">
    <name type="scientific">Grimontia hollisae</name>
    <name type="common">Vibrio hollisae</name>
    <dbReference type="NCBI Taxonomy" id="673"/>
    <lineage>
        <taxon>Bacteria</taxon>
        <taxon>Pseudomonadati</taxon>
        <taxon>Pseudomonadota</taxon>
        <taxon>Gammaproteobacteria</taxon>
        <taxon>Vibrionales</taxon>
        <taxon>Vibrionaceae</taxon>
        <taxon>Grimontia</taxon>
    </lineage>
</organism>
<evidence type="ECO:0000256" key="8">
    <source>
        <dbReference type="ARBA" id="ARBA00038613"/>
    </source>
</evidence>
<dbReference type="PANTHER" id="PTHR30349">
    <property type="entry name" value="PHAGE INTEGRASE-RELATED"/>
    <property type="match status" value="1"/>
</dbReference>
<evidence type="ECO:0000313" key="13">
    <source>
        <dbReference type="Proteomes" id="UP000254512"/>
    </source>
</evidence>
<evidence type="ECO:0000259" key="10">
    <source>
        <dbReference type="PROSITE" id="PS51898"/>
    </source>
</evidence>
<dbReference type="Proteomes" id="UP000254512">
    <property type="component" value="Unassembled WGS sequence"/>
</dbReference>
<sequence>MKSLFLLSIKEHMYRKRYAKKSIEAYLHWIAAFIRFHNMKHPAEMGDVDVELFLSHLANQRDVSPNTQALALNALVFLYRDIIQKPLSVSLDFAMTKRKQKLPVVLTREEVKKLLSLVPAQHYLISALMYGSGLRLMEAVRLRVKDVDFDYQCLRIFDGKGGKSRIVTLATELQCPLKQQIDQVDSILCRDVNHHNYAGVWMPHRLRQKYASQSKSLPWQYLFPSHKVSIDPETRVIRRHHINEKQIQRSINTTAKKANIRKHVTPHTLRHSFATHLLQSGADIRTVQAQLGHSDVRTTQVYTHILQNGAQGVTSPLSTI</sequence>
<dbReference type="InterPro" id="IPR013762">
    <property type="entry name" value="Integrase-like_cat_sf"/>
</dbReference>
<evidence type="ECO:0000256" key="5">
    <source>
        <dbReference type="ARBA" id="ARBA00023125"/>
    </source>
</evidence>
<comment type="subunit">
    <text evidence="8">Forms a cyclic heterotetrameric complex composed of two molecules of XerC and two molecules of XerD.</text>
</comment>
<keyword evidence="4" id="KW-0229">DNA integration</keyword>
<keyword evidence="3" id="KW-0963">Cytoplasm</keyword>
<proteinExistence type="inferred from homology"/>
<dbReference type="GO" id="GO:0015074">
    <property type="term" value="P:DNA integration"/>
    <property type="evidence" value="ECO:0007669"/>
    <property type="project" value="UniProtKB-KW"/>
</dbReference>
<keyword evidence="6" id="KW-0233">DNA recombination</keyword>
<feature type="domain" description="Tyr recombinase" evidence="10">
    <location>
        <begin position="101"/>
        <end position="315"/>
    </location>
</feature>
<comment type="function">
    <text evidence="7">Site-specific tyrosine recombinase, which acts by catalyzing the cutting and rejoining of the recombining DNA molecules. The XerC-XerD complex is essential to convert dimers of the bacterial chromosome into monomers to permit their segregation at cell division. It also contributes to the segregational stability of plasmids.</text>
</comment>
<dbReference type="InterPro" id="IPR011010">
    <property type="entry name" value="DNA_brk_join_enz"/>
</dbReference>
<comment type="similarity">
    <text evidence="2">Belongs to the 'phage' integrase family.</text>
</comment>
<dbReference type="Pfam" id="PF13495">
    <property type="entry name" value="Phage_int_SAM_4"/>
    <property type="match status" value="1"/>
</dbReference>
<dbReference type="EMBL" id="UGHD01000002">
    <property type="protein sequence ID" value="STO57732.1"/>
    <property type="molecule type" value="Genomic_DNA"/>
</dbReference>
<dbReference type="Gene3D" id="1.10.150.130">
    <property type="match status" value="1"/>
</dbReference>
<dbReference type="PROSITE" id="PS51898">
    <property type="entry name" value="TYR_RECOMBINASE"/>
    <property type="match status" value="1"/>
</dbReference>
<dbReference type="GO" id="GO:0003677">
    <property type="term" value="F:DNA binding"/>
    <property type="evidence" value="ECO:0007669"/>
    <property type="project" value="UniProtKB-UniRule"/>
</dbReference>
<gene>
    <name evidence="12" type="primary">xerD_2</name>
    <name evidence="12" type="ORF">NCTC11645_02125</name>
</gene>
<dbReference type="GO" id="GO:0005737">
    <property type="term" value="C:cytoplasm"/>
    <property type="evidence" value="ECO:0007669"/>
    <property type="project" value="UniProtKB-SubCell"/>
</dbReference>
<dbReference type="NCBIfam" id="TIGR02249">
    <property type="entry name" value="integrase_gron"/>
    <property type="match status" value="1"/>
</dbReference>
<dbReference type="InterPro" id="IPR044068">
    <property type="entry name" value="CB"/>
</dbReference>
<dbReference type="InterPro" id="IPR010998">
    <property type="entry name" value="Integrase_recombinase_N"/>
</dbReference>
<dbReference type="AlphaFoldDB" id="A0A377HPU6"/>
<dbReference type="SUPFAM" id="SSF56349">
    <property type="entry name" value="DNA breaking-rejoining enzymes"/>
    <property type="match status" value="1"/>
</dbReference>
<evidence type="ECO:0000256" key="1">
    <source>
        <dbReference type="ARBA" id="ARBA00004496"/>
    </source>
</evidence>
<dbReference type="STRING" id="673.AL542_15915"/>
<dbReference type="PANTHER" id="PTHR30349:SF64">
    <property type="entry name" value="PROPHAGE INTEGRASE INTD-RELATED"/>
    <property type="match status" value="1"/>
</dbReference>
<dbReference type="Gene3D" id="1.10.443.10">
    <property type="entry name" value="Intergrase catalytic core"/>
    <property type="match status" value="1"/>
</dbReference>
<evidence type="ECO:0000259" key="11">
    <source>
        <dbReference type="PROSITE" id="PS51900"/>
    </source>
</evidence>
<dbReference type="RefSeq" id="WP_115659872.1">
    <property type="nucleotide sequence ID" value="NZ_JACGMI010000006.1"/>
</dbReference>
<reference evidence="12 13" key="1">
    <citation type="submission" date="2018-06" db="EMBL/GenBank/DDBJ databases">
        <authorList>
            <consortium name="Pathogen Informatics"/>
            <person name="Doyle S."/>
        </authorList>
    </citation>
    <scope>NUCLEOTIDE SEQUENCE [LARGE SCALE GENOMIC DNA]</scope>
    <source>
        <strain evidence="12 13">NCTC11645</strain>
    </source>
</reference>
<evidence type="ECO:0000256" key="7">
    <source>
        <dbReference type="ARBA" id="ARBA00037721"/>
    </source>
</evidence>
<feature type="domain" description="Core-binding (CB)" evidence="11">
    <location>
        <begin position="1"/>
        <end position="83"/>
    </location>
</feature>